<comment type="caution">
    <text evidence="2">The sequence shown here is derived from an EMBL/GenBank/DDBJ whole genome shotgun (WGS) entry which is preliminary data.</text>
</comment>
<keyword evidence="2" id="KW-0808">Transferase</keyword>
<dbReference type="RefSeq" id="WP_376887404.1">
    <property type="nucleotide sequence ID" value="NZ_JBHUHR010000040.1"/>
</dbReference>
<reference evidence="3" key="1">
    <citation type="journal article" date="2019" name="Int. J. Syst. Evol. Microbiol.">
        <title>The Global Catalogue of Microorganisms (GCM) 10K type strain sequencing project: providing services to taxonomists for standard genome sequencing and annotation.</title>
        <authorList>
            <consortium name="The Broad Institute Genomics Platform"/>
            <consortium name="The Broad Institute Genome Sequencing Center for Infectious Disease"/>
            <person name="Wu L."/>
            <person name="Ma J."/>
        </authorList>
    </citation>
    <scope>NUCLEOTIDE SEQUENCE [LARGE SCALE GENOMIC DNA]</scope>
    <source>
        <strain evidence="3">CGMCC 1.15180</strain>
    </source>
</reference>
<feature type="domain" description="Glycosyltransferase 2-like" evidence="1">
    <location>
        <begin position="4"/>
        <end position="166"/>
    </location>
</feature>
<dbReference type="GO" id="GO:0016757">
    <property type="term" value="F:glycosyltransferase activity"/>
    <property type="evidence" value="ECO:0007669"/>
    <property type="project" value="UniProtKB-KW"/>
</dbReference>
<evidence type="ECO:0000259" key="1">
    <source>
        <dbReference type="Pfam" id="PF00535"/>
    </source>
</evidence>
<dbReference type="EC" id="2.4.-.-" evidence="2"/>
<gene>
    <name evidence="2" type="ORF">ACFSKL_16330</name>
</gene>
<accession>A0ABW4VST2</accession>
<protein>
    <submittedName>
        <fullName evidence="2">Glycosyltransferase family 2 protein</fullName>
        <ecNumber evidence="2">2.4.-.-</ecNumber>
    </submittedName>
</protein>
<evidence type="ECO:0000313" key="2">
    <source>
        <dbReference type="EMBL" id="MFD2036373.1"/>
    </source>
</evidence>
<sequence>MILSIIICTYNRCDLLRLALDSLHKQTKLGYELIVIDNNSSDETRDLVLNYKIENVDINYFLETSIGLSHARNRGIVEAKGEYLAYIDDDCILPENWVALAHNIIESSKPKMFGGPVFPFYQNSKPKWYKDKYLTFEFGKISRCLDDKETLIGCNFFVKKSVFMEIDNFKPALGMNGEQILYSEETEFQLRFCSISNENKLFYDPNLFVYHYARPDKLSLFWNIKAFVGKGKSNYLVKNVVEKTSKIHLLGRIINQLLKLAYFFSLGILFRSRDHYPFFQNYIMERVQSHLKKYGFLIAQLRN</sequence>
<organism evidence="2 3">
    <name type="scientific">Belliella marina</name>
    <dbReference type="NCBI Taxonomy" id="1644146"/>
    <lineage>
        <taxon>Bacteria</taxon>
        <taxon>Pseudomonadati</taxon>
        <taxon>Bacteroidota</taxon>
        <taxon>Cytophagia</taxon>
        <taxon>Cytophagales</taxon>
        <taxon>Cyclobacteriaceae</taxon>
        <taxon>Belliella</taxon>
    </lineage>
</organism>
<dbReference type="PANTHER" id="PTHR22916">
    <property type="entry name" value="GLYCOSYLTRANSFERASE"/>
    <property type="match status" value="1"/>
</dbReference>
<proteinExistence type="predicted"/>
<keyword evidence="3" id="KW-1185">Reference proteome</keyword>
<dbReference type="InterPro" id="IPR029044">
    <property type="entry name" value="Nucleotide-diphossugar_trans"/>
</dbReference>
<dbReference type="Pfam" id="PF00535">
    <property type="entry name" value="Glycos_transf_2"/>
    <property type="match status" value="1"/>
</dbReference>
<dbReference type="CDD" id="cd00761">
    <property type="entry name" value="Glyco_tranf_GTA_type"/>
    <property type="match status" value="1"/>
</dbReference>
<keyword evidence="2" id="KW-0328">Glycosyltransferase</keyword>
<dbReference type="SUPFAM" id="SSF53448">
    <property type="entry name" value="Nucleotide-diphospho-sugar transferases"/>
    <property type="match status" value="1"/>
</dbReference>
<dbReference type="Gene3D" id="3.90.550.10">
    <property type="entry name" value="Spore Coat Polysaccharide Biosynthesis Protein SpsA, Chain A"/>
    <property type="match status" value="1"/>
</dbReference>
<dbReference type="InterPro" id="IPR001173">
    <property type="entry name" value="Glyco_trans_2-like"/>
</dbReference>
<dbReference type="Proteomes" id="UP001597361">
    <property type="component" value="Unassembled WGS sequence"/>
</dbReference>
<evidence type="ECO:0000313" key="3">
    <source>
        <dbReference type="Proteomes" id="UP001597361"/>
    </source>
</evidence>
<name>A0ABW4VST2_9BACT</name>
<dbReference type="EMBL" id="JBHUHR010000040">
    <property type="protein sequence ID" value="MFD2036373.1"/>
    <property type="molecule type" value="Genomic_DNA"/>
</dbReference>